<feature type="binding site" evidence="7">
    <location>
        <begin position="79"/>
        <end position="80"/>
    </location>
    <ligand>
        <name>substrate</name>
    </ligand>
</feature>
<keyword evidence="5 7" id="KW-0413">Isomerase</keyword>
<proteinExistence type="inferred from homology"/>
<comment type="catalytic activity">
    <reaction evidence="1 7">
        <text>L-glutamate = D-glutamate</text>
        <dbReference type="Rhea" id="RHEA:12813"/>
        <dbReference type="ChEBI" id="CHEBI:29985"/>
        <dbReference type="ChEBI" id="CHEBI:29986"/>
        <dbReference type="EC" id="5.1.1.3"/>
    </reaction>
</comment>
<feature type="binding site" evidence="7">
    <location>
        <begin position="15"/>
        <end position="16"/>
    </location>
    <ligand>
        <name>substrate</name>
    </ligand>
</feature>
<evidence type="ECO:0000256" key="4">
    <source>
        <dbReference type="ARBA" id="ARBA00022984"/>
    </source>
</evidence>
<protein>
    <recommendedName>
        <fullName evidence="2 7">Glutamate racemase</fullName>
        <ecNumber evidence="2 7">5.1.1.3</ecNumber>
    </recommendedName>
</protein>
<evidence type="ECO:0000256" key="7">
    <source>
        <dbReference type="HAMAP-Rule" id="MF_00258"/>
    </source>
</evidence>
<comment type="function">
    <text evidence="7">Provides the (R)-glutamate required for cell wall biosynthesis.</text>
</comment>
<evidence type="ECO:0000313" key="9">
    <source>
        <dbReference type="Proteomes" id="UP000231843"/>
    </source>
</evidence>
<dbReference type="InterPro" id="IPR004391">
    <property type="entry name" value="Glu_race"/>
</dbReference>
<dbReference type="GO" id="GO:0008881">
    <property type="term" value="F:glutamate racemase activity"/>
    <property type="evidence" value="ECO:0007669"/>
    <property type="project" value="UniProtKB-UniRule"/>
</dbReference>
<dbReference type="UniPathway" id="UPA00219"/>
<evidence type="ECO:0000256" key="6">
    <source>
        <dbReference type="ARBA" id="ARBA00023316"/>
    </source>
</evidence>
<keyword evidence="3 7" id="KW-0133">Cell shape</keyword>
<dbReference type="Pfam" id="PF01177">
    <property type="entry name" value="Asp_Glu_race"/>
    <property type="match status" value="1"/>
</dbReference>
<dbReference type="GO" id="GO:0071555">
    <property type="term" value="P:cell wall organization"/>
    <property type="evidence" value="ECO:0007669"/>
    <property type="project" value="UniProtKB-KW"/>
</dbReference>
<comment type="caution">
    <text evidence="8">The sequence shown here is derived from an EMBL/GenBank/DDBJ whole genome shotgun (WGS) entry which is preliminary data.</text>
</comment>
<evidence type="ECO:0000313" key="8">
    <source>
        <dbReference type="EMBL" id="PJZ77255.1"/>
    </source>
</evidence>
<feature type="binding site" evidence="7">
    <location>
        <begin position="187"/>
        <end position="188"/>
    </location>
    <ligand>
        <name>substrate</name>
    </ligand>
</feature>
<accession>A0A2M9ZYZ9</accession>
<dbReference type="HAMAP" id="MF_00258">
    <property type="entry name" value="Glu_racemase"/>
    <property type="match status" value="1"/>
</dbReference>
<dbReference type="RefSeq" id="WP_100768603.1">
    <property type="nucleotide sequence ID" value="NZ_NPEA01000005.1"/>
</dbReference>
<dbReference type="AlphaFoldDB" id="A0A2M9ZYZ9"/>
<feature type="binding site" evidence="7">
    <location>
        <begin position="47"/>
        <end position="48"/>
    </location>
    <ligand>
        <name>substrate</name>
    </ligand>
</feature>
<evidence type="ECO:0000256" key="2">
    <source>
        <dbReference type="ARBA" id="ARBA00013090"/>
    </source>
</evidence>
<feature type="active site" description="Proton donor/acceptor" evidence="7">
    <location>
        <position position="78"/>
    </location>
</feature>
<dbReference type="PANTHER" id="PTHR21198:SF3">
    <property type="entry name" value="GLUTAMATE RACEMASE"/>
    <property type="match status" value="1"/>
</dbReference>
<keyword evidence="6 7" id="KW-0961">Cell wall biogenesis/degradation</keyword>
<gene>
    <name evidence="7 8" type="primary">murI</name>
    <name evidence="8" type="ORF">CH365_10975</name>
</gene>
<dbReference type="InterPro" id="IPR001920">
    <property type="entry name" value="Asp/Glu_race"/>
</dbReference>
<comment type="pathway">
    <text evidence="7">Cell wall biogenesis; peptidoglycan biosynthesis.</text>
</comment>
<feature type="active site" description="Proton donor/acceptor" evidence="7">
    <location>
        <position position="186"/>
    </location>
</feature>
<organism evidence="8 9">
    <name type="scientific">Leptospira neocaledonica</name>
    <dbReference type="NCBI Taxonomy" id="2023192"/>
    <lineage>
        <taxon>Bacteria</taxon>
        <taxon>Pseudomonadati</taxon>
        <taxon>Spirochaetota</taxon>
        <taxon>Spirochaetia</taxon>
        <taxon>Leptospirales</taxon>
        <taxon>Leptospiraceae</taxon>
        <taxon>Leptospira</taxon>
    </lineage>
</organism>
<keyword evidence="9" id="KW-1185">Reference proteome</keyword>
<evidence type="ECO:0000256" key="1">
    <source>
        <dbReference type="ARBA" id="ARBA00001602"/>
    </source>
</evidence>
<dbReference type="GO" id="GO:0009252">
    <property type="term" value="P:peptidoglycan biosynthetic process"/>
    <property type="evidence" value="ECO:0007669"/>
    <property type="project" value="UniProtKB-UniRule"/>
</dbReference>
<dbReference type="InterPro" id="IPR015942">
    <property type="entry name" value="Asp/Glu/hydantoin_racemase"/>
</dbReference>
<dbReference type="PANTHER" id="PTHR21198">
    <property type="entry name" value="GLUTAMATE RACEMASE"/>
    <property type="match status" value="1"/>
</dbReference>
<dbReference type="SUPFAM" id="SSF53681">
    <property type="entry name" value="Aspartate/glutamate racemase"/>
    <property type="match status" value="2"/>
</dbReference>
<sequence>MINNKERVPKIGVMDSGMGGLSVLRELLDLPYSANFLYYGDLAHAPYGEKKTSEVFELTHNVCNVFLKEEVDAILLACNTATSASASKLREELSVPVFGMEPAIKPALLAHPGEKIALLATSVTHREEKLQELKSELGASERVIHLNCDGLATLVDHGKWEEAKLLLKNILKIPQGQGIRALVLGCTHYVFLKNEIKDLYPEAILHDGNQGTVRHLVRSLHLDEKEGQPNYTLFFSSDTNREKAEDLASLLLQKGSGSHPHNK</sequence>
<comment type="similarity">
    <text evidence="7">Belongs to the aspartate/glutamate racemases family.</text>
</comment>
<dbReference type="EMBL" id="NPEA01000005">
    <property type="protein sequence ID" value="PJZ77255.1"/>
    <property type="molecule type" value="Genomic_DNA"/>
</dbReference>
<evidence type="ECO:0000256" key="5">
    <source>
        <dbReference type="ARBA" id="ARBA00023235"/>
    </source>
</evidence>
<dbReference type="NCBIfam" id="TIGR00067">
    <property type="entry name" value="glut_race"/>
    <property type="match status" value="1"/>
</dbReference>
<dbReference type="Proteomes" id="UP000231843">
    <property type="component" value="Unassembled WGS sequence"/>
</dbReference>
<name>A0A2M9ZYZ9_9LEPT</name>
<dbReference type="OrthoDB" id="9801055at2"/>
<reference evidence="8 9" key="1">
    <citation type="submission" date="2017-07" db="EMBL/GenBank/DDBJ databases">
        <title>Leptospira spp. isolated from tropical soils.</title>
        <authorList>
            <person name="Thibeaux R."/>
            <person name="Iraola G."/>
            <person name="Ferres I."/>
            <person name="Bierque E."/>
            <person name="Girault D."/>
            <person name="Soupe-Gilbert M.-E."/>
            <person name="Picardeau M."/>
            <person name="Goarant C."/>
        </authorList>
    </citation>
    <scope>NUCLEOTIDE SEQUENCE [LARGE SCALE GENOMIC DNA]</scope>
    <source>
        <strain evidence="8 9">ES4-C-A1</strain>
    </source>
</reference>
<dbReference type="Gene3D" id="3.40.50.1860">
    <property type="match status" value="2"/>
</dbReference>
<keyword evidence="4 7" id="KW-0573">Peptidoglycan synthesis</keyword>
<dbReference type="GO" id="GO:0008360">
    <property type="term" value="P:regulation of cell shape"/>
    <property type="evidence" value="ECO:0007669"/>
    <property type="project" value="UniProtKB-KW"/>
</dbReference>
<dbReference type="EC" id="5.1.1.3" evidence="2 7"/>
<evidence type="ECO:0000256" key="3">
    <source>
        <dbReference type="ARBA" id="ARBA00022960"/>
    </source>
</evidence>